<keyword evidence="6" id="KW-0694">RNA-binding</keyword>
<dbReference type="GO" id="GO:0016020">
    <property type="term" value="C:membrane"/>
    <property type="evidence" value="ECO:0007669"/>
    <property type="project" value="UniProtKB-SubCell"/>
</dbReference>
<dbReference type="PANTHER" id="PTHR12300">
    <property type="entry name" value="HVA22-LIKE PROTEINS"/>
    <property type="match status" value="1"/>
</dbReference>
<evidence type="ECO:0000256" key="6">
    <source>
        <dbReference type="PROSITE-ProRule" id="PRU00117"/>
    </source>
</evidence>
<dbReference type="SUPFAM" id="SSF54791">
    <property type="entry name" value="Eukaryotic type KH-domain (KH-domain type I)"/>
    <property type="match status" value="1"/>
</dbReference>
<gene>
    <name evidence="10" type="primary">REEP5</name>
    <name evidence="10" type="ORF">T10_9746</name>
</gene>
<feature type="transmembrane region" description="Helical" evidence="8">
    <location>
        <begin position="683"/>
        <end position="700"/>
    </location>
</feature>
<dbReference type="InterPro" id="IPR002999">
    <property type="entry name" value="Tudor"/>
</dbReference>
<evidence type="ECO:0000259" key="9">
    <source>
        <dbReference type="SMART" id="SM00322"/>
    </source>
</evidence>
<comment type="subcellular location">
    <subcellularLocation>
        <location evidence="1">Membrane</location>
        <topology evidence="1">Multi-pass membrane protein</topology>
    </subcellularLocation>
</comment>
<dbReference type="PANTHER" id="PTHR12300:SF161">
    <property type="entry name" value="RECEPTOR EXPRESSION-ENHANCING PROTEIN"/>
    <property type="match status" value="1"/>
</dbReference>
<dbReference type="CDD" id="cd22395">
    <property type="entry name" value="KH-I_AKAP1"/>
    <property type="match status" value="1"/>
</dbReference>
<dbReference type="OrthoDB" id="10069557at2759"/>
<comment type="similarity">
    <text evidence="2">Belongs to the DP1 family.</text>
</comment>
<dbReference type="GO" id="GO:0003723">
    <property type="term" value="F:RNA binding"/>
    <property type="evidence" value="ECO:0007669"/>
    <property type="project" value="UniProtKB-UniRule"/>
</dbReference>
<dbReference type="Gene3D" id="3.30.1370.10">
    <property type="entry name" value="K Homology domain, type 1"/>
    <property type="match status" value="1"/>
</dbReference>
<feature type="transmembrane region" description="Helical" evidence="8">
    <location>
        <begin position="613"/>
        <end position="640"/>
    </location>
</feature>
<evidence type="ECO:0000256" key="2">
    <source>
        <dbReference type="ARBA" id="ARBA00008573"/>
    </source>
</evidence>
<accession>A0A0V1M856</accession>
<dbReference type="SMART" id="SM00322">
    <property type="entry name" value="KH"/>
    <property type="match status" value="1"/>
</dbReference>
<keyword evidence="4 8" id="KW-1133">Transmembrane helix</keyword>
<dbReference type="Pfam" id="PF00567">
    <property type="entry name" value="TUDOR"/>
    <property type="match status" value="1"/>
</dbReference>
<dbReference type="InterPro" id="IPR047367">
    <property type="entry name" value="Tudor_AKAP1"/>
</dbReference>
<dbReference type="AlphaFoldDB" id="A0A0V1M856"/>
<evidence type="ECO:0000256" key="8">
    <source>
        <dbReference type="SAM" id="Phobius"/>
    </source>
</evidence>
<feature type="transmembrane region" description="Helical" evidence="8">
    <location>
        <begin position="660"/>
        <end position="677"/>
    </location>
</feature>
<dbReference type="EMBL" id="JYDO01000185">
    <property type="protein sequence ID" value="KRZ67802.1"/>
    <property type="molecule type" value="Genomic_DNA"/>
</dbReference>
<evidence type="ECO:0000256" key="5">
    <source>
        <dbReference type="ARBA" id="ARBA00023136"/>
    </source>
</evidence>
<organism evidence="10 11">
    <name type="scientific">Trichinella papuae</name>
    <dbReference type="NCBI Taxonomy" id="268474"/>
    <lineage>
        <taxon>Eukaryota</taxon>
        <taxon>Metazoa</taxon>
        <taxon>Ecdysozoa</taxon>
        <taxon>Nematoda</taxon>
        <taxon>Enoplea</taxon>
        <taxon>Dorylaimia</taxon>
        <taxon>Trichinellida</taxon>
        <taxon>Trichinellidae</taxon>
        <taxon>Trichinella</taxon>
    </lineage>
</organism>
<dbReference type="InterPro" id="IPR004087">
    <property type="entry name" value="KH_dom"/>
</dbReference>
<dbReference type="Gene3D" id="2.40.50.90">
    <property type="match status" value="1"/>
</dbReference>
<dbReference type="InterPro" id="IPR035437">
    <property type="entry name" value="SNase_OB-fold_sf"/>
</dbReference>
<dbReference type="InterPro" id="IPR047368">
    <property type="entry name" value="KH-I_AKAP1"/>
</dbReference>
<dbReference type="Proteomes" id="UP000054843">
    <property type="component" value="Unassembled WGS sequence"/>
</dbReference>
<name>A0A0V1M856_9BILA</name>
<proteinExistence type="inferred from homology"/>
<feature type="region of interest" description="Disordered" evidence="7">
    <location>
        <begin position="135"/>
        <end position="184"/>
    </location>
</feature>
<evidence type="ECO:0000313" key="10">
    <source>
        <dbReference type="EMBL" id="KRZ67802.1"/>
    </source>
</evidence>
<evidence type="ECO:0000313" key="11">
    <source>
        <dbReference type="Proteomes" id="UP000054843"/>
    </source>
</evidence>
<comment type="caution">
    <text evidence="10">The sequence shown here is derived from an EMBL/GenBank/DDBJ whole genome shotgun (WGS) entry which is preliminary data.</text>
</comment>
<dbReference type="Gene3D" id="2.30.30.140">
    <property type="match status" value="1"/>
</dbReference>
<dbReference type="InterPro" id="IPR004088">
    <property type="entry name" value="KH_dom_type_1"/>
</dbReference>
<feature type="domain" description="K Homology" evidence="9">
    <location>
        <begin position="283"/>
        <end position="353"/>
    </location>
</feature>
<evidence type="ECO:0000256" key="3">
    <source>
        <dbReference type="ARBA" id="ARBA00022692"/>
    </source>
</evidence>
<protein>
    <submittedName>
        <fullName evidence="10">KH domain-containing protein C56G2.1</fullName>
    </submittedName>
</protein>
<feature type="compositionally biased region" description="Polar residues" evidence="7">
    <location>
        <begin position="158"/>
        <end position="184"/>
    </location>
</feature>
<evidence type="ECO:0000256" key="7">
    <source>
        <dbReference type="SAM" id="MobiDB-lite"/>
    </source>
</evidence>
<dbReference type="Pfam" id="PF00013">
    <property type="entry name" value="KH_1"/>
    <property type="match status" value="1"/>
</dbReference>
<dbReference type="Pfam" id="PF03134">
    <property type="entry name" value="TB2_DP1_HVA22"/>
    <property type="match status" value="1"/>
</dbReference>
<reference evidence="10 11" key="1">
    <citation type="submission" date="2015-01" db="EMBL/GenBank/DDBJ databases">
        <title>Evolution of Trichinella species and genotypes.</title>
        <authorList>
            <person name="Korhonen P.K."/>
            <person name="Edoardo P."/>
            <person name="Giuseppe L.R."/>
            <person name="Gasser R.B."/>
        </authorList>
    </citation>
    <scope>NUCLEOTIDE SEQUENCE [LARGE SCALE GENOMIC DNA]</scope>
    <source>
        <strain evidence="10">ISS1980</strain>
    </source>
</reference>
<dbReference type="SUPFAM" id="SSF63748">
    <property type="entry name" value="Tudor/PWWP/MBT"/>
    <property type="match status" value="1"/>
</dbReference>
<evidence type="ECO:0000256" key="4">
    <source>
        <dbReference type="ARBA" id="ARBA00022989"/>
    </source>
</evidence>
<dbReference type="CDD" id="cd20407">
    <property type="entry name" value="Tudor_AKAP1"/>
    <property type="match status" value="1"/>
</dbReference>
<keyword evidence="5 8" id="KW-0472">Membrane</keyword>
<keyword evidence="3 8" id="KW-0812">Transmembrane</keyword>
<keyword evidence="11" id="KW-1185">Reference proteome</keyword>
<dbReference type="InterPro" id="IPR036612">
    <property type="entry name" value="KH_dom_type_1_sf"/>
</dbReference>
<dbReference type="STRING" id="268474.A0A0V1M856"/>
<dbReference type="GO" id="GO:0005739">
    <property type="term" value="C:mitochondrion"/>
    <property type="evidence" value="ECO:0007669"/>
    <property type="project" value="UniProtKB-ARBA"/>
</dbReference>
<dbReference type="InterPro" id="IPR004345">
    <property type="entry name" value="TB2_DP1_HVA22"/>
</dbReference>
<dbReference type="PROSITE" id="PS50084">
    <property type="entry name" value="KH_TYPE_1"/>
    <property type="match status" value="1"/>
</dbReference>
<evidence type="ECO:0000256" key="1">
    <source>
        <dbReference type="ARBA" id="ARBA00004141"/>
    </source>
</evidence>
<sequence>MPIVFPPFSRQVCLVGSVACLTSASAAYLLYCWKKFVQRPGKFASVDQAEIVVVDQGGGSVDELGNNNFPTTSISECEVTVPSNYNSTEKPMSYKRGGRVNHRKASLKAASGNGNQKSPEVTVQNPVVIPVVNGRQIRPPTDRTETKECASIGRGKSEQNSPSENRSDYYSYSNGDSENNSMNGTPNVFYHGTFVNGQYNGTERHFYDGNHNNESVYNRPAQSVCTELSVRVMSYSTATGPCSQGSMESYPSVSSSVEASNNAWVGSAAESDYTSVQSCHYGEKKEYNFEIPTDLVGLLIGRSGINVKRIQELSGSKIWINSHCFKDGSKICTIRGDRDAINNALRAIRKRFPSSLYPMLKLTPLLFVDSFHLPAEKFLDLELPIDVPIETTICFIQNAVHFFVQQPTHPTYLMLSEFQANLNNAYGANECNLLIPEPIGSNMVCVASFDNVWYRVMTLGTAEMNEVGEYEIWIRILDFGGLVKSPVWNLRQIHAEFLNYPFQATEVFLPNVKPINEEIGWTQESLELVRKFTANKIVHTSSVYEPSYSGQRFVEVFLFDLYTIKKATEKMLSLFDQLYTDVSSTIHNENIVIGKLFAKLEAATSRKREEICYVFAALVSLYLVIGHGAQLLCNFIGYGYPVIKSIMAIESVDKADDKQWLIYWAVFGLFTLVDFFSENLYNFFPFYWLAKCIFLLWLYLPKFRGAEKLYTLYIMPNISKIQQLHDEIFDHDL</sequence>